<dbReference type="RefSeq" id="WP_093244526.1">
    <property type="nucleotide sequence ID" value="NZ_FNQF01000008.1"/>
</dbReference>
<feature type="domain" description="GLUG" evidence="3">
    <location>
        <begin position="201"/>
        <end position="227"/>
    </location>
</feature>
<evidence type="ECO:0000256" key="2">
    <source>
        <dbReference type="SAM" id="SignalP"/>
    </source>
</evidence>
<evidence type="ECO:0000259" key="3">
    <source>
        <dbReference type="Pfam" id="PF07581"/>
    </source>
</evidence>
<evidence type="ECO:0000256" key="1">
    <source>
        <dbReference type="ARBA" id="ARBA00022729"/>
    </source>
</evidence>
<protein>
    <submittedName>
        <fullName evidence="5">Por secretion system C-terminal sorting domain-containing protein</fullName>
    </submittedName>
</protein>
<dbReference type="InterPro" id="IPR011493">
    <property type="entry name" value="GLUG"/>
</dbReference>
<dbReference type="InterPro" id="IPR026444">
    <property type="entry name" value="Secre_tail"/>
</dbReference>
<feature type="domain" description="Secretion system C-terminal sorting" evidence="4">
    <location>
        <begin position="394"/>
        <end position="460"/>
    </location>
</feature>
<reference evidence="5 6" key="1">
    <citation type="submission" date="2016-10" db="EMBL/GenBank/DDBJ databases">
        <authorList>
            <person name="de Groot N.N."/>
        </authorList>
    </citation>
    <scope>NUCLEOTIDE SEQUENCE [LARGE SCALE GENOMIC DNA]</scope>
    <source>
        <strain evidence="5 6">DSM 23581</strain>
    </source>
</reference>
<dbReference type="STRING" id="908615.SAMN05421540_10839"/>
<evidence type="ECO:0000259" key="4">
    <source>
        <dbReference type="Pfam" id="PF18962"/>
    </source>
</evidence>
<dbReference type="Pfam" id="PF18962">
    <property type="entry name" value="Por_Secre_tail"/>
    <property type="match status" value="1"/>
</dbReference>
<feature type="domain" description="GLUG" evidence="3">
    <location>
        <begin position="174"/>
        <end position="199"/>
    </location>
</feature>
<gene>
    <name evidence="5" type="ORF">SAMN05421540_10839</name>
</gene>
<keyword evidence="1 2" id="KW-0732">Signal</keyword>
<dbReference type="NCBIfam" id="TIGR04183">
    <property type="entry name" value="Por_Secre_tail"/>
    <property type="match status" value="1"/>
</dbReference>
<dbReference type="Proteomes" id="UP000198820">
    <property type="component" value="Unassembled WGS sequence"/>
</dbReference>
<keyword evidence="6" id="KW-1185">Reference proteome</keyword>
<dbReference type="Pfam" id="PF07581">
    <property type="entry name" value="Glug"/>
    <property type="match status" value="2"/>
</dbReference>
<dbReference type="AlphaFoldDB" id="A0A1H4CJP5"/>
<evidence type="ECO:0000313" key="6">
    <source>
        <dbReference type="Proteomes" id="UP000198820"/>
    </source>
</evidence>
<feature type="signal peptide" evidence="2">
    <location>
        <begin position="1"/>
        <end position="21"/>
    </location>
</feature>
<dbReference type="Gene3D" id="2.160.20.110">
    <property type="match status" value="1"/>
</dbReference>
<organism evidence="5 6">
    <name type="scientific">Psychroflexus halocasei</name>
    <dbReference type="NCBI Taxonomy" id="908615"/>
    <lineage>
        <taxon>Bacteria</taxon>
        <taxon>Pseudomonadati</taxon>
        <taxon>Bacteroidota</taxon>
        <taxon>Flavobacteriia</taxon>
        <taxon>Flavobacteriales</taxon>
        <taxon>Flavobacteriaceae</taxon>
        <taxon>Psychroflexus</taxon>
    </lineage>
</organism>
<evidence type="ECO:0000313" key="5">
    <source>
        <dbReference type="EMBL" id="SEA60523.1"/>
    </source>
</evidence>
<proteinExistence type="predicted"/>
<sequence length="462" mass="48988">MTKTLQLLLLFCITATTAIYAQNYPTTEWIDFADVTWYDASSDNFSITTAEELAGLAELVQDGNTFSGKTINIDADIDLDGNLWTPIGTDVDFPFSGTMEGNNFTISNIWINDVSGSFKGLFGQAFGASLSDIKIDTAYINTADTAGSLVGNLSTESSVDNSHAINVNITCEGYNCGGLVGGLLTDSSVSNSSAAGEVTGESQIGGLVGSAWDRTDITNSYSEGNITAQYLAGGLVGYCTMAFAPYRTNAVDNCYSRADVTVILGRAGGLYGGGDSDLLITNSYSTGAVYAPEFEGGVIGAFGGGSVVIENTYFDTESSNMTEGVGGFTGPTQTYDIEGKTTAEMKSQAVVDLLNSGSSDNPWTLDANENDGYPILDQTLSTTQPEEIKLALSIYPTVVENDINISTQLDLEAFKIFNYSGQIVLDGKIENKTIQVNTLSEGVYLLNIKTAQGTMTQKFIKK</sequence>
<accession>A0A1H4CJP5</accession>
<feature type="chain" id="PRO_5011462154" evidence="2">
    <location>
        <begin position="22"/>
        <end position="462"/>
    </location>
</feature>
<dbReference type="EMBL" id="FNQF01000008">
    <property type="protein sequence ID" value="SEA60523.1"/>
    <property type="molecule type" value="Genomic_DNA"/>
</dbReference>
<name>A0A1H4CJP5_9FLAO</name>